<dbReference type="PANTHER" id="PTHR45953:SF1">
    <property type="entry name" value="IDURONATE 2-SULFATASE"/>
    <property type="match status" value="1"/>
</dbReference>
<sequence length="793" mass="87054">MELLLNSQTFTVIFSVQNIVLIVVDDLRPALGCYNDKNAHTPYIDELAENSFVFTRAFAQQALCAPSRNSFLTSRRPDSLHLYDFYSYWRDVAGNFTTLPQFFKERGYVTKTILQVKNNETEFPRNLMCMNTRNKNNFMEHSKEKYKQSPTYMGIKFMGYLPDTALGPYYNRMLASEKLAFGSNNSDDQPYSWTEPPFHPASERYKEAAVCVDPASGRLQRNLVCPVDTSRQPGGTLPDLESVCEANKFILQRNAAATNRPFLLAVGLHKPHYCCIEWIFVVDIADYHPLENVTLPANRQRPYGSPTVAWNPWNDLRKRHDIAALNLDFPYQPIPGWSLGEHGEWSKFSNYEVATRVPFILKVPQLQLKEGKLNEQRQERGKQPRMRNELVELVDLFPTLVELAGFDPLERCSADRTQQLLCTEGTSLVPLLTSNNASSLPQRRAAFSQYPRPGLYASVQPDSDRPRLAETRVMGYSMRTARYRYTEWVRFQPAEGVRKKNGKGGGDGSVGGEGGRIEEIVRGRDEKPLSIIKNRGGGKEEIVEGRSTEVLGGVGDDKPHIKRNGGGREVKDRRGEVIGGGVGGGERERGQEVGGRKGEEEGIGDKPHSNNNEIVGGEGEGGKLDVEGESGGEVRGAGVEGGGGRGGEGGESEKSGVARGGRGGGVGDRRGGGREVEDRRGEVIGGERGRGQEGGGGRGDNKTHKRNGKGVGGGEVGVGGGEVGVEGGEFGGGGGRGGGEGGPDWTVVYASELYDHAIDPEESMNLADRPQLAEIRRQLSKQLRQGWRHSLPQ</sequence>
<feature type="compositionally biased region" description="Basic and acidic residues" evidence="7">
    <location>
        <begin position="585"/>
        <end position="608"/>
    </location>
</feature>
<reference evidence="9 10" key="1">
    <citation type="journal article" date="2017" name="Gigascience">
        <title>Genome sequence of the small brown planthopper, Laodelphax striatellus.</title>
        <authorList>
            <person name="Zhu J."/>
            <person name="Jiang F."/>
            <person name="Wang X."/>
            <person name="Yang P."/>
            <person name="Bao Y."/>
            <person name="Zhao W."/>
            <person name="Wang W."/>
            <person name="Lu H."/>
            <person name="Wang Q."/>
            <person name="Cui N."/>
            <person name="Li J."/>
            <person name="Chen X."/>
            <person name="Luo L."/>
            <person name="Yu J."/>
            <person name="Kang L."/>
            <person name="Cui F."/>
        </authorList>
    </citation>
    <scope>NUCLEOTIDE SEQUENCE [LARGE SCALE GENOMIC DNA]</scope>
    <source>
        <strain evidence="9">Lst14</strain>
    </source>
</reference>
<evidence type="ECO:0000256" key="2">
    <source>
        <dbReference type="ARBA" id="ARBA00008779"/>
    </source>
</evidence>
<organism evidence="9 10">
    <name type="scientific">Laodelphax striatellus</name>
    <name type="common">Small brown planthopper</name>
    <name type="synonym">Delphax striatella</name>
    <dbReference type="NCBI Taxonomy" id="195883"/>
    <lineage>
        <taxon>Eukaryota</taxon>
        <taxon>Metazoa</taxon>
        <taxon>Ecdysozoa</taxon>
        <taxon>Arthropoda</taxon>
        <taxon>Hexapoda</taxon>
        <taxon>Insecta</taxon>
        <taxon>Pterygota</taxon>
        <taxon>Neoptera</taxon>
        <taxon>Paraneoptera</taxon>
        <taxon>Hemiptera</taxon>
        <taxon>Auchenorrhyncha</taxon>
        <taxon>Fulgoroidea</taxon>
        <taxon>Delphacidae</taxon>
        <taxon>Criomorphinae</taxon>
        <taxon>Laodelphax</taxon>
    </lineage>
</organism>
<evidence type="ECO:0000256" key="4">
    <source>
        <dbReference type="ARBA" id="ARBA00022729"/>
    </source>
</evidence>
<keyword evidence="10" id="KW-1185">Reference proteome</keyword>
<feature type="compositionally biased region" description="Basic and acidic residues" evidence="7">
    <location>
        <begin position="667"/>
        <end position="691"/>
    </location>
</feature>
<evidence type="ECO:0000313" key="10">
    <source>
        <dbReference type="Proteomes" id="UP000291343"/>
    </source>
</evidence>
<feature type="compositionally biased region" description="Basic and acidic residues" evidence="7">
    <location>
        <begin position="566"/>
        <end position="576"/>
    </location>
</feature>
<dbReference type="InterPro" id="IPR000917">
    <property type="entry name" value="Sulfatase_N"/>
</dbReference>
<comment type="caution">
    <text evidence="9">The sequence shown here is derived from an EMBL/GenBank/DDBJ whole genome shotgun (WGS) entry which is preliminary data.</text>
</comment>
<dbReference type="EMBL" id="QKKF02016167">
    <property type="protein sequence ID" value="RZF41763.1"/>
    <property type="molecule type" value="Genomic_DNA"/>
</dbReference>
<dbReference type="Gene3D" id="3.40.720.10">
    <property type="entry name" value="Alkaline Phosphatase, subunit A"/>
    <property type="match status" value="2"/>
</dbReference>
<gene>
    <name evidence="9" type="ORF">LSTR_LSTR012242</name>
</gene>
<feature type="compositionally biased region" description="Gly residues" evidence="7">
    <location>
        <begin position="503"/>
        <end position="514"/>
    </location>
</feature>
<comment type="cofactor">
    <cofactor evidence="1">
        <name>Ca(2+)</name>
        <dbReference type="ChEBI" id="CHEBI:29108"/>
    </cofactor>
</comment>
<keyword evidence="3" id="KW-0479">Metal-binding</keyword>
<proteinExistence type="inferred from homology"/>
<dbReference type="PANTHER" id="PTHR45953">
    <property type="entry name" value="IDURONATE 2-SULFATASE"/>
    <property type="match status" value="1"/>
</dbReference>
<dbReference type="FunCoup" id="A0A482X7R6">
    <property type="interactions" value="281"/>
</dbReference>
<name>A0A482X7R6_LAOST</name>
<dbReference type="InterPro" id="IPR035874">
    <property type="entry name" value="IDS"/>
</dbReference>
<dbReference type="Proteomes" id="UP000291343">
    <property type="component" value="Unassembled WGS sequence"/>
</dbReference>
<dbReference type="AlphaFoldDB" id="A0A482X7R6"/>
<dbReference type="OrthoDB" id="96314at2759"/>
<dbReference type="SMR" id="A0A482X7R6"/>
<dbReference type="GO" id="GO:0004423">
    <property type="term" value="F:iduronate-2-sulfatase activity"/>
    <property type="evidence" value="ECO:0007669"/>
    <property type="project" value="InterPro"/>
</dbReference>
<feature type="compositionally biased region" description="Gly residues" evidence="7">
    <location>
        <begin position="629"/>
        <end position="649"/>
    </location>
</feature>
<keyword evidence="5" id="KW-0378">Hydrolase</keyword>
<dbReference type="GO" id="GO:0046872">
    <property type="term" value="F:metal ion binding"/>
    <property type="evidence" value="ECO:0007669"/>
    <property type="project" value="UniProtKB-KW"/>
</dbReference>
<protein>
    <recommendedName>
        <fullName evidence="8">Sulfatase N-terminal domain-containing protein</fullName>
    </recommendedName>
</protein>
<feature type="region of interest" description="Disordered" evidence="7">
    <location>
        <begin position="550"/>
        <end position="743"/>
    </location>
</feature>
<dbReference type="GO" id="GO:0005737">
    <property type="term" value="C:cytoplasm"/>
    <property type="evidence" value="ECO:0007669"/>
    <property type="project" value="TreeGrafter"/>
</dbReference>
<dbReference type="InParanoid" id="A0A482X7R6"/>
<evidence type="ECO:0000256" key="1">
    <source>
        <dbReference type="ARBA" id="ARBA00001913"/>
    </source>
</evidence>
<feature type="domain" description="Sulfatase N-terminal" evidence="8">
    <location>
        <begin position="17"/>
        <end position="176"/>
    </location>
</feature>
<dbReference type="InterPro" id="IPR017850">
    <property type="entry name" value="Alkaline_phosphatase_core_sf"/>
</dbReference>
<dbReference type="CDD" id="cd16030">
    <property type="entry name" value="iduronate-2-sulfatase"/>
    <property type="match status" value="1"/>
</dbReference>
<dbReference type="STRING" id="195883.A0A482X7R6"/>
<evidence type="ECO:0000256" key="6">
    <source>
        <dbReference type="ARBA" id="ARBA00022837"/>
    </source>
</evidence>
<evidence type="ECO:0000313" key="9">
    <source>
        <dbReference type="EMBL" id="RZF41763.1"/>
    </source>
</evidence>
<accession>A0A482X7R6</accession>
<evidence type="ECO:0000256" key="5">
    <source>
        <dbReference type="ARBA" id="ARBA00022801"/>
    </source>
</evidence>
<feature type="region of interest" description="Disordered" evidence="7">
    <location>
        <begin position="497"/>
        <end position="522"/>
    </location>
</feature>
<evidence type="ECO:0000256" key="7">
    <source>
        <dbReference type="SAM" id="MobiDB-lite"/>
    </source>
</evidence>
<keyword evidence="4" id="KW-0732">Signal</keyword>
<dbReference type="SUPFAM" id="SSF53649">
    <property type="entry name" value="Alkaline phosphatase-like"/>
    <property type="match status" value="1"/>
</dbReference>
<evidence type="ECO:0000256" key="3">
    <source>
        <dbReference type="ARBA" id="ARBA00022723"/>
    </source>
</evidence>
<feature type="compositionally biased region" description="Gly residues" evidence="7">
    <location>
        <begin position="709"/>
        <end position="742"/>
    </location>
</feature>
<dbReference type="Pfam" id="PF00884">
    <property type="entry name" value="Sulfatase"/>
    <property type="match status" value="1"/>
</dbReference>
<keyword evidence="6" id="KW-0106">Calcium</keyword>
<evidence type="ECO:0000259" key="8">
    <source>
        <dbReference type="Pfam" id="PF00884"/>
    </source>
</evidence>
<comment type="similarity">
    <text evidence="2">Belongs to the sulfatase family.</text>
</comment>